<organism evidence="4 5">
    <name type="scientific">Meganyctiphanes norvegica</name>
    <name type="common">Northern krill</name>
    <name type="synonym">Thysanopoda norvegica</name>
    <dbReference type="NCBI Taxonomy" id="48144"/>
    <lineage>
        <taxon>Eukaryota</taxon>
        <taxon>Metazoa</taxon>
        <taxon>Ecdysozoa</taxon>
        <taxon>Arthropoda</taxon>
        <taxon>Crustacea</taxon>
        <taxon>Multicrustacea</taxon>
        <taxon>Malacostraca</taxon>
        <taxon>Eumalacostraca</taxon>
        <taxon>Eucarida</taxon>
        <taxon>Euphausiacea</taxon>
        <taxon>Euphausiidae</taxon>
        <taxon>Meganyctiphanes</taxon>
    </lineage>
</organism>
<keyword evidence="5" id="KW-1185">Reference proteome</keyword>
<dbReference type="AlphaFoldDB" id="A0AAV2QF83"/>
<feature type="domain" description="EGF-like" evidence="3">
    <location>
        <begin position="290"/>
        <end position="301"/>
    </location>
</feature>
<dbReference type="Proteomes" id="UP001497623">
    <property type="component" value="Unassembled WGS sequence"/>
</dbReference>
<dbReference type="EMBL" id="CAXKWB010005858">
    <property type="protein sequence ID" value="CAL4080237.1"/>
    <property type="molecule type" value="Genomic_DNA"/>
</dbReference>
<gene>
    <name evidence="4" type="ORF">MNOR_LOCUS11219</name>
</gene>
<dbReference type="SMART" id="SM00181">
    <property type="entry name" value="EGF"/>
    <property type="match status" value="4"/>
</dbReference>
<evidence type="ECO:0000259" key="3">
    <source>
        <dbReference type="PROSITE" id="PS01186"/>
    </source>
</evidence>
<dbReference type="PROSITE" id="PS00022">
    <property type="entry name" value="EGF_1"/>
    <property type="match status" value="1"/>
</dbReference>
<comment type="caution">
    <text evidence="4">The sequence shown here is derived from an EMBL/GenBank/DDBJ whole genome shotgun (WGS) entry which is preliminary data.</text>
</comment>
<sequence length="333" mass="35825">MDKTTVKYLVTFILLNRSKSHIRARCSSTSFHMSNSNACAKNLKPDIWQYFGRKGKNKKSMTNPFLDDNGAFRKNFRGTYDNKYKVLKETKGTQDAFKARDCLLPRTNQFDFSNWLTVHVRSGYSLSHDMLLYSSDYVISITRPYDREPSKAYESAAAGRSMSPDMFGTSTTSSTDSKTAVCSGGCGNGQCTGPNQCTCSRGYTGSSCRTPVCSGGCGNGQCTEPKQCSCSRGYTGSSCRTPVCSDGCGNGQCTGPNKCTCSRGYTGSSCRTPICPVGCGNGQCTGPNKCTCSHGYTGSSCRTQSPEPNPTPRPSPTVPSGQPDVAACRIILK</sequence>
<accession>A0AAV2QF83</accession>
<evidence type="ECO:0000256" key="1">
    <source>
        <dbReference type="SAM" id="MobiDB-lite"/>
    </source>
</evidence>
<dbReference type="PANTHER" id="PTHR24047">
    <property type="entry name" value="FI01909P-RELATED"/>
    <property type="match status" value="1"/>
</dbReference>
<dbReference type="PANTHER" id="PTHR24047:SF29">
    <property type="entry name" value="EATER-RELATED"/>
    <property type="match status" value="1"/>
</dbReference>
<evidence type="ECO:0000313" key="4">
    <source>
        <dbReference type="EMBL" id="CAL4080237.1"/>
    </source>
</evidence>
<evidence type="ECO:0000259" key="2">
    <source>
        <dbReference type="PROSITE" id="PS00022"/>
    </source>
</evidence>
<dbReference type="Gene3D" id="2.10.25.10">
    <property type="entry name" value="Laminin"/>
    <property type="match status" value="4"/>
</dbReference>
<name>A0AAV2QF83_MEGNR</name>
<feature type="region of interest" description="Disordered" evidence="1">
    <location>
        <begin position="301"/>
        <end position="323"/>
    </location>
</feature>
<feature type="domain" description="EGF-like" evidence="2 3">
    <location>
        <begin position="228"/>
        <end position="239"/>
    </location>
</feature>
<dbReference type="InterPro" id="IPR000742">
    <property type="entry name" value="EGF"/>
</dbReference>
<proteinExistence type="predicted"/>
<reference evidence="4 5" key="1">
    <citation type="submission" date="2024-05" db="EMBL/GenBank/DDBJ databases">
        <authorList>
            <person name="Wallberg A."/>
        </authorList>
    </citation>
    <scope>NUCLEOTIDE SEQUENCE [LARGE SCALE GENOMIC DNA]</scope>
</reference>
<dbReference type="PROSITE" id="PS01186">
    <property type="entry name" value="EGF_2"/>
    <property type="match status" value="2"/>
</dbReference>
<evidence type="ECO:0000313" key="5">
    <source>
        <dbReference type="Proteomes" id="UP001497623"/>
    </source>
</evidence>
<dbReference type="InterPro" id="IPR053255">
    <property type="entry name" value="EGF-like_domain"/>
</dbReference>
<protein>
    <recommendedName>
        <fullName evidence="2 3">EGF-like domain-containing protein</fullName>
    </recommendedName>
</protein>
<feature type="compositionally biased region" description="Pro residues" evidence="1">
    <location>
        <begin position="307"/>
        <end position="317"/>
    </location>
</feature>
<feature type="non-terminal residue" evidence="4">
    <location>
        <position position="333"/>
    </location>
</feature>